<evidence type="ECO:0000313" key="8">
    <source>
        <dbReference type="Proteomes" id="UP001293593"/>
    </source>
</evidence>
<evidence type="ECO:0000259" key="6">
    <source>
        <dbReference type="PROSITE" id="PS50863"/>
    </source>
</evidence>
<keyword evidence="4" id="KW-0804">Transcription</keyword>
<dbReference type="Pfam" id="PF02362">
    <property type="entry name" value="B3"/>
    <property type="match status" value="3"/>
</dbReference>
<dbReference type="InterPro" id="IPR015300">
    <property type="entry name" value="DNA-bd_pseudobarrel_sf"/>
</dbReference>
<evidence type="ECO:0000256" key="1">
    <source>
        <dbReference type="ARBA" id="ARBA00004123"/>
    </source>
</evidence>
<keyword evidence="2" id="KW-0805">Transcription regulation</keyword>
<evidence type="ECO:0000256" key="5">
    <source>
        <dbReference type="ARBA" id="ARBA00023242"/>
    </source>
</evidence>
<keyword evidence="3" id="KW-0238">DNA-binding</keyword>
<dbReference type="PANTHER" id="PTHR31391:SF81">
    <property type="entry name" value="TF-B3 DOMAIN-CONTAINING PROTEIN"/>
    <property type="match status" value="1"/>
</dbReference>
<dbReference type="PROSITE" id="PS50863">
    <property type="entry name" value="B3"/>
    <property type="match status" value="3"/>
</dbReference>
<proteinExistence type="predicted"/>
<dbReference type="CDD" id="cd10017">
    <property type="entry name" value="B3_DNA"/>
    <property type="match status" value="3"/>
</dbReference>
<keyword evidence="5" id="KW-0539">Nucleus</keyword>
<reference evidence="7" key="1">
    <citation type="submission" date="2023-10" db="EMBL/GenBank/DDBJ databases">
        <title>Chromosome-level genome of the transformable northern wattle, Acacia crassicarpa.</title>
        <authorList>
            <person name="Massaro I."/>
            <person name="Sinha N.R."/>
            <person name="Poethig S."/>
            <person name="Leichty A.R."/>
        </authorList>
    </citation>
    <scope>NUCLEOTIDE SEQUENCE</scope>
    <source>
        <strain evidence="7">Acra3RX</strain>
        <tissue evidence="7">Leaf</tissue>
    </source>
</reference>
<comment type="subcellular location">
    <subcellularLocation>
        <location evidence="1">Nucleus</location>
    </subcellularLocation>
</comment>
<dbReference type="InterPro" id="IPR003340">
    <property type="entry name" value="B3_DNA-bd"/>
</dbReference>
<feature type="domain" description="TF-B3" evidence="6">
    <location>
        <begin position="233"/>
        <end position="321"/>
    </location>
</feature>
<evidence type="ECO:0000256" key="2">
    <source>
        <dbReference type="ARBA" id="ARBA00023015"/>
    </source>
</evidence>
<evidence type="ECO:0000313" key="7">
    <source>
        <dbReference type="EMBL" id="KAK4271073.1"/>
    </source>
</evidence>
<dbReference type="InterPro" id="IPR044837">
    <property type="entry name" value="REM16-like"/>
</dbReference>
<dbReference type="Proteomes" id="UP001293593">
    <property type="component" value="Unassembled WGS sequence"/>
</dbReference>
<comment type="caution">
    <text evidence="7">The sequence shown here is derived from an EMBL/GenBank/DDBJ whole genome shotgun (WGS) entry which is preliminary data.</text>
</comment>
<keyword evidence="8" id="KW-1185">Reference proteome</keyword>
<evidence type="ECO:0000256" key="3">
    <source>
        <dbReference type="ARBA" id="ARBA00023125"/>
    </source>
</evidence>
<dbReference type="GO" id="GO:0005634">
    <property type="term" value="C:nucleus"/>
    <property type="evidence" value="ECO:0007669"/>
    <property type="project" value="UniProtKB-SubCell"/>
</dbReference>
<dbReference type="SMART" id="SM01019">
    <property type="entry name" value="B3"/>
    <property type="match status" value="3"/>
</dbReference>
<dbReference type="AlphaFoldDB" id="A0AAE1MRG5"/>
<feature type="domain" description="TF-B3" evidence="6">
    <location>
        <begin position="365"/>
        <end position="465"/>
    </location>
</feature>
<gene>
    <name evidence="7" type="ORF">QN277_019818</name>
</gene>
<dbReference type="GO" id="GO:0003677">
    <property type="term" value="F:DNA binding"/>
    <property type="evidence" value="ECO:0007669"/>
    <property type="project" value="UniProtKB-KW"/>
</dbReference>
<name>A0AAE1MRG5_9FABA</name>
<dbReference type="Gene3D" id="2.40.330.10">
    <property type="entry name" value="DNA-binding pseudobarrel domain"/>
    <property type="match status" value="3"/>
</dbReference>
<feature type="domain" description="TF-B3" evidence="6">
    <location>
        <begin position="10"/>
        <end position="103"/>
    </location>
</feature>
<dbReference type="SUPFAM" id="SSF101936">
    <property type="entry name" value="DNA-binding pseudobarrel domain"/>
    <property type="match status" value="3"/>
</dbReference>
<accession>A0AAE1MRG5</accession>
<dbReference type="EMBL" id="JAWXYG010000005">
    <property type="protein sequence ID" value="KAK4271073.1"/>
    <property type="molecule type" value="Genomic_DNA"/>
</dbReference>
<dbReference type="PANTHER" id="PTHR31391">
    <property type="entry name" value="B3 DOMAIN-CONTAINING PROTEIN OS11G0197600-RELATED"/>
    <property type="match status" value="1"/>
</dbReference>
<evidence type="ECO:0000256" key="4">
    <source>
        <dbReference type="ARBA" id="ARBA00023163"/>
    </source>
</evidence>
<organism evidence="7 8">
    <name type="scientific">Acacia crassicarpa</name>
    <name type="common">northern wattle</name>
    <dbReference type="NCBI Taxonomy" id="499986"/>
    <lineage>
        <taxon>Eukaryota</taxon>
        <taxon>Viridiplantae</taxon>
        <taxon>Streptophyta</taxon>
        <taxon>Embryophyta</taxon>
        <taxon>Tracheophyta</taxon>
        <taxon>Spermatophyta</taxon>
        <taxon>Magnoliopsida</taxon>
        <taxon>eudicotyledons</taxon>
        <taxon>Gunneridae</taxon>
        <taxon>Pentapetalae</taxon>
        <taxon>rosids</taxon>
        <taxon>fabids</taxon>
        <taxon>Fabales</taxon>
        <taxon>Fabaceae</taxon>
        <taxon>Caesalpinioideae</taxon>
        <taxon>mimosoid clade</taxon>
        <taxon>Acacieae</taxon>
        <taxon>Acacia</taxon>
    </lineage>
</organism>
<sequence length="477" mass="55594">MASHFHPPGPINFFKIILKSNLESIKIPNKFTRRYGSGLSNPVLLKPPDGKEWKVHLKTHDNEVWFQEGWNEFARFYSLDEGHLILFKYEGTSWFDVHLFDMSALEIDYPSSSNENNVRDDTVEISDEMPSNRKARNKTLLPSFRPDKKMRILPKSHVVSETNHGQYQGTEFQKSTNAVELKFPKKEPEEDTGVRISSACLNSEHRRKRALTTMEKIRAINSSSSFKSKYPFFMVIMQPSYVRHKCHLVMPTKFAKTHLEKERGVVQLEARDGRTWTVKYKIPTIKDGWEKFVMENGLKVGQVCIFEMIGRVFKVHIFGDQEEVKSRQRIYNLAEDLKVKKEQISSMQHTPFEKAISFKSEYPHFMVKMTNAYICGKSNLHVPSHFARKHLHDCTESIKLVVQDIVWSVEYVFRMITRGIEAHEFSSVGWRRFREDNNLKVGDICVFELNPDIKLTFQVTILRATKTPSSSYKLRST</sequence>
<protein>
    <recommendedName>
        <fullName evidence="6">TF-B3 domain-containing protein</fullName>
    </recommendedName>
</protein>